<feature type="region of interest" description="Disordered" evidence="1">
    <location>
        <begin position="169"/>
        <end position="188"/>
    </location>
</feature>
<dbReference type="InterPro" id="IPR028994">
    <property type="entry name" value="Integrin_alpha_N"/>
</dbReference>
<evidence type="ECO:0000256" key="1">
    <source>
        <dbReference type="SAM" id="MobiDB-lite"/>
    </source>
</evidence>
<dbReference type="OrthoDB" id="10267127at2759"/>
<comment type="caution">
    <text evidence="3">The sequence shown here is derived from an EMBL/GenBank/DDBJ whole genome shotgun (WGS) entry which is preliminary data.</text>
</comment>
<evidence type="ECO:0000313" key="4">
    <source>
        <dbReference type="Proteomes" id="UP001151518"/>
    </source>
</evidence>
<proteinExistence type="predicted"/>
<feature type="compositionally biased region" description="Polar residues" evidence="1">
    <location>
        <begin position="250"/>
        <end position="264"/>
    </location>
</feature>
<dbReference type="EMBL" id="JANBTW010000049">
    <property type="protein sequence ID" value="KAJ2675281.1"/>
    <property type="molecule type" value="Genomic_DNA"/>
</dbReference>
<feature type="region of interest" description="Disordered" evidence="1">
    <location>
        <begin position="525"/>
        <end position="561"/>
    </location>
</feature>
<keyword evidence="2" id="KW-0812">Transmembrane</keyword>
<feature type="compositionally biased region" description="Low complexity" evidence="1">
    <location>
        <begin position="525"/>
        <end position="556"/>
    </location>
</feature>
<feature type="compositionally biased region" description="Polar residues" evidence="1">
    <location>
        <begin position="281"/>
        <end position="296"/>
    </location>
</feature>
<dbReference type="PANTHER" id="PTHR15435">
    <property type="entry name" value="KICSTOR COMPLEX PROTEIN KAPTIN"/>
    <property type="match status" value="1"/>
</dbReference>
<organism evidence="3 4">
    <name type="scientific">Coemansia spiralis</name>
    <dbReference type="NCBI Taxonomy" id="417178"/>
    <lineage>
        <taxon>Eukaryota</taxon>
        <taxon>Fungi</taxon>
        <taxon>Fungi incertae sedis</taxon>
        <taxon>Zoopagomycota</taxon>
        <taxon>Kickxellomycotina</taxon>
        <taxon>Kickxellomycetes</taxon>
        <taxon>Kickxellales</taxon>
        <taxon>Kickxellaceae</taxon>
        <taxon>Coemansia</taxon>
    </lineage>
</organism>
<feature type="region of interest" description="Disordered" evidence="1">
    <location>
        <begin position="280"/>
        <end position="299"/>
    </location>
</feature>
<dbReference type="GO" id="GO:0007015">
    <property type="term" value="P:actin filament organization"/>
    <property type="evidence" value="ECO:0007669"/>
    <property type="project" value="InterPro"/>
</dbReference>
<dbReference type="GO" id="GO:0015629">
    <property type="term" value="C:actin cytoskeleton"/>
    <property type="evidence" value="ECO:0007669"/>
    <property type="project" value="InterPro"/>
</dbReference>
<dbReference type="PANTHER" id="PTHR15435:SF2">
    <property type="entry name" value="KICSTOR COMPLEX PROTEIN KAPTIN"/>
    <property type="match status" value="1"/>
</dbReference>
<sequence length="777" mass="84756">MSNAQNKGQEKKAEDVSVRRFREVHYHRFKLGTRSNIHGTCVLRSHLPVRLPRPHELQLIYDHPPPGVGYRRMVPPNLHEAKSQESYMHILAEHRQSVIKTINEERAQAAKWLESKKAVARTHVVVATQSALLFFIAGFGYWNVLDIKLNLSNESCAGVKAFEMRIRPDRGKRENSKEQAENTQADSADIDQSQLPVLIVALTTYVKQPSETREGNVDESGSYRLYALGADSLPSIPQSFVDRHALNRTYSSPSGSHSNDSTCQDPMFPGFDLHRAGMSVARSNSQPETTTDNTDSFVDISGLSLDRPASVPQTPQAAGVGSSSHVTSPTDDIPAFHRRNPADAIPINSYAYLEERLFSLRVNESTPRIDLSYLPFRISQDVVDGMPPVLLVAGNDNIVHRYALGCDRIVEIEPLLCPKTDVPLTFTAFDARTIGPFHVQITAHQEFSVALQVSRSLTSEEFEQEEANGSIISGSSDPRLMRRLLVADEEVYDAAPILATVFTPDSNIIDRTAFDYAISALVSSSNANGGSNSSTSGSSPRSINSVSSNSSEHSNSGGIGGQRHLVAGDIYNSEWPLGITGAFPSLHHQKGVEDNDNASEKTPRVHALIGFVGEDAVVYHDVPVAGLDPVPTLVGGVSGKVPESAPHISGRLGGSGGVFSLAGSSREGMITSVHFDDLDFDGVKEILVGTVSGAVLIYKIVPERGYVLVWKRRFPAPVYGIFSVDINCDGANELVVVTLIGVHVMQPNLAHIRAKLLRQLLLARNEQQSTEDTKIDK</sequence>
<dbReference type="InterPro" id="IPR029982">
    <property type="entry name" value="Kptn"/>
</dbReference>
<keyword evidence="2" id="KW-0472">Membrane</keyword>
<keyword evidence="2" id="KW-1133">Transmembrane helix</keyword>
<feature type="region of interest" description="Disordered" evidence="1">
    <location>
        <begin position="305"/>
        <end position="339"/>
    </location>
</feature>
<name>A0A9W8KXI0_9FUNG</name>
<dbReference type="Proteomes" id="UP001151518">
    <property type="component" value="Unassembled WGS sequence"/>
</dbReference>
<gene>
    <name evidence="3" type="ORF">GGI25_004019</name>
</gene>
<feature type="region of interest" description="Disordered" evidence="1">
    <location>
        <begin position="250"/>
        <end position="270"/>
    </location>
</feature>
<evidence type="ECO:0000256" key="2">
    <source>
        <dbReference type="SAM" id="Phobius"/>
    </source>
</evidence>
<evidence type="ECO:0000313" key="3">
    <source>
        <dbReference type="EMBL" id="KAJ2675281.1"/>
    </source>
</evidence>
<reference evidence="3" key="1">
    <citation type="submission" date="2022-07" db="EMBL/GenBank/DDBJ databases">
        <title>Phylogenomic reconstructions and comparative analyses of Kickxellomycotina fungi.</title>
        <authorList>
            <person name="Reynolds N.K."/>
            <person name="Stajich J.E."/>
            <person name="Barry K."/>
            <person name="Grigoriev I.V."/>
            <person name="Crous P."/>
            <person name="Smith M.E."/>
        </authorList>
    </citation>
    <scope>NUCLEOTIDE SEQUENCE</scope>
    <source>
        <strain evidence="3">NRRL 3115</strain>
    </source>
</reference>
<dbReference type="AlphaFoldDB" id="A0A9W8KXI0"/>
<dbReference type="SUPFAM" id="SSF69318">
    <property type="entry name" value="Integrin alpha N-terminal domain"/>
    <property type="match status" value="1"/>
</dbReference>
<dbReference type="GO" id="GO:0034198">
    <property type="term" value="P:cellular response to amino acid starvation"/>
    <property type="evidence" value="ECO:0007669"/>
    <property type="project" value="TreeGrafter"/>
</dbReference>
<feature type="compositionally biased region" description="Polar residues" evidence="1">
    <location>
        <begin position="311"/>
        <end position="330"/>
    </location>
</feature>
<feature type="compositionally biased region" description="Basic and acidic residues" evidence="1">
    <location>
        <begin position="169"/>
        <end position="180"/>
    </location>
</feature>
<accession>A0A9W8KXI0</accession>
<dbReference type="GO" id="GO:0051015">
    <property type="term" value="F:actin filament binding"/>
    <property type="evidence" value="ECO:0007669"/>
    <property type="project" value="TreeGrafter"/>
</dbReference>
<dbReference type="GO" id="GO:1904262">
    <property type="term" value="P:negative regulation of TORC1 signaling"/>
    <property type="evidence" value="ECO:0007669"/>
    <property type="project" value="TreeGrafter"/>
</dbReference>
<protein>
    <submittedName>
        <fullName evidence="3">Uncharacterized protein</fullName>
    </submittedName>
</protein>
<feature type="transmembrane region" description="Helical" evidence="2">
    <location>
        <begin position="124"/>
        <end position="142"/>
    </location>
</feature>